<organism evidence="2 3">
    <name type="scientific">Stegodyphus mimosarum</name>
    <name type="common">African social velvet spider</name>
    <dbReference type="NCBI Taxonomy" id="407821"/>
    <lineage>
        <taxon>Eukaryota</taxon>
        <taxon>Metazoa</taxon>
        <taxon>Ecdysozoa</taxon>
        <taxon>Arthropoda</taxon>
        <taxon>Chelicerata</taxon>
        <taxon>Arachnida</taxon>
        <taxon>Araneae</taxon>
        <taxon>Araneomorphae</taxon>
        <taxon>Entelegynae</taxon>
        <taxon>Eresoidea</taxon>
        <taxon>Eresidae</taxon>
        <taxon>Stegodyphus</taxon>
    </lineage>
</organism>
<dbReference type="InterPro" id="IPR001810">
    <property type="entry name" value="F-box_dom"/>
</dbReference>
<dbReference type="SMART" id="SM00256">
    <property type="entry name" value="FBOX"/>
    <property type="match status" value="1"/>
</dbReference>
<proteinExistence type="predicted"/>
<name>A0A087T4Y0_STEMI</name>
<evidence type="ECO:0000313" key="3">
    <source>
        <dbReference type="Proteomes" id="UP000054359"/>
    </source>
</evidence>
<keyword evidence="3" id="KW-1185">Reference proteome</keyword>
<dbReference type="AlphaFoldDB" id="A0A087T4Y0"/>
<feature type="non-terminal residue" evidence="2">
    <location>
        <position position="297"/>
    </location>
</feature>
<protein>
    <recommendedName>
        <fullName evidence="1">F-box domain-containing protein</fullName>
    </recommendedName>
</protein>
<evidence type="ECO:0000259" key="1">
    <source>
        <dbReference type="SMART" id="SM00256"/>
    </source>
</evidence>
<reference evidence="2 3" key="1">
    <citation type="submission" date="2013-11" db="EMBL/GenBank/DDBJ databases">
        <title>Genome sequencing of Stegodyphus mimosarum.</title>
        <authorList>
            <person name="Bechsgaard J."/>
        </authorList>
    </citation>
    <scope>NUCLEOTIDE SEQUENCE [LARGE SCALE GENOMIC DNA]</scope>
</reference>
<dbReference type="InterPro" id="IPR036047">
    <property type="entry name" value="F-box-like_dom_sf"/>
</dbReference>
<evidence type="ECO:0000313" key="2">
    <source>
        <dbReference type="EMBL" id="KFM60169.1"/>
    </source>
</evidence>
<dbReference type="Proteomes" id="UP000054359">
    <property type="component" value="Unassembled WGS sequence"/>
</dbReference>
<accession>A0A087T4Y0</accession>
<dbReference type="EMBL" id="KK113427">
    <property type="protein sequence ID" value="KFM60169.1"/>
    <property type="molecule type" value="Genomic_DNA"/>
</dbReference>
<dbReference type="OMA" id="NTKLECH"/>
<dbReference type="SUPFAM" id="SSF81383">
    <property type="entry name" value="F-box domain"/>
    <property type="match status" value="1"/>
</dbReference>
<gene>
    <name evidence="2" type="ORF">X975_24540</name>
</gene>
<dbReference type="OrthoDB" id="6417436at2759"/>
<feature type="domain" description="F-box" evidence="1">
    <location>
        <begin position="10"/>
        <end position="51"/>
    </location>
</feature>
<sequence>MASEYNLLQLPDLVLYKICSYITCPFDLFNFGKTCSYLRIVSSARSLWWNLAFQWCKGLWIFMKDTPKSDNPRDWLLSLINQCSVKSTSTKSECIFSTGEKWERIDSQKFRFLFGLLRLVYNLERREYPAIHFENWLYDIGMYRRTGPFADYASENYKFSVDCILQLSSLGQAVEHDLHRKKQQYKDPASYIKHVATAETNWMTLFPSGPHGSSCPLLMEPLMNSITYEKSGLLGLTVGLSLVLEKHLKLHYKFSSSFSVSKVNDMITSFCTLFLEEVMNYLPEMQSRLESLSLRSA</sequence>